<dbReference type="eggNOG" id="ENOG502SESV">
    <property type="taxonomic scope" value="Eukaryota"/>
</dbReference>
<gene>
    <name evidence="1" type="ORF">VDBG_09848</name>
</gene>
<dbReference type="Gene3D" id="3.30.559.30">
    <property type="entry name" value="Nonribosomal peptide synthetase, condensation domain"/>
    <property type="match status" value="1"/>
</dbReference>
<organism evidence="2">
    <name type="scientific">Verticillium alfalfae (strain VaMs.102 / ATCC MYA-4576 / FGSC 10136)</name>
    <name type="common">Verticillium wilt of alfalfa</name>
    <name type="synonym">Verticillium albo-atrum</name>
    <dbReference type="NCBI Taxonomy" id="526221"/>
    <lineage>
        <taxon>Eukaryota</taxon>
        <taxon>Fungi</taxon>
        <taxon>Dikarya</taxon>
        <taxon>Ascomycota</taxon>
        <taxon>Pezizomycotina</taxon>
        <taxon>Sordariomycetes</taxon>
        <taxon>Hypocreomycetidae</taxon>
        <taxon>Glomerellales</taxon>
        <taxon>Plectosphaerellaceae</taxon>
        <taxon>Verticillium</taxon>
    </lineage>
</organism>
<evidence type="ECO:0000313" key="2">
    <source>
        <dbReference type="Proteomes" id="UP000008698"/>
    </source>
</evidence>
<evidence type="ECO:0000313" key="1">
    <source>
        <dbReference type="EMBL" id="EEY23738.1"/>
    </source>
</evidence>
<dbReference type="InterPro" id="IPR023213">
    <property type="entry name" value="CAT-like_dom_sf"/>
</dbReference>
<dbReference type="EMBL" id="DS985230">
    <property type="protein sequence ID" value="EEY23738.1"/>
    <property type="molecule type" value="Genomic_DNA"/>
</dbReference>
<reference evidence="2" key="1">
    <citation type="journal article" date="2011" name="PLoS Pathog.">
        <title>Comparative genomics yields insights into niche adaptation of plant vascular wilt pathogens.</title>
        <authorList>
            <person name="Klosterman S.J."/>
            <person name="Subbarao K.V."/>
            <person name="Kang S."/>
            <person name="Veronese P."/>
            <person name="Gold S.E."/>
            <person name="Thomma B.P.H.J."/>
            <person name="Chen Z."/>
            <person name="Henrissat B."/>
            <person name="Lee Y.-H."/>
            <person name="Park J."/>
            <person name="Garcia-Pedrajas M.D."/>
            <person name="Barbara D.J."/>
            <person name="Anchieta A."/>
            <person name="de Jonge R."/>
            <person name="Santhanam P."/>
            <person name="Maruthachalam K."/>
            <person name="Atallah Z."/>
            <person name="Amyotte S.G."/>
            <person name="Paz Z."/>
            <person name="Inderbitzin P."/>
            <person name="Hayes R.J."/>
            <person name="Heiman D.I."/>
            <person name="Young S."/>
            <person name="Zeng Q."/>
            <person name="Engels R."/>
            <person name="Galagan J."/>
            <person name="Cuomo C.A."/>
            <person name="Dobinson K.F."/>
            <person name="Ma L.-J."/>
        </authorList>
    </citation>
    <scope>NUCLEOTIDE SEQUENCE [LARGE SCALE GENOMIC DNA]</scope>
    <source>
        <strain evidence="2">VaMs.102 / ATCC MYA-4576 / FGSC 10136</strain>
    </source>
</reference>
<dbReference type="RefSeq" id="XP_002999808.1">
    <property type="nucleotide sequence ID" value="XM_002999762.1"/>
</dbReference>
<keyword evidence="2" id="KW-1185">Reference proteome</keyword>
<dbReference type="HOGENOM" id="CLU_029138_1_0_1"/>
<dbReference type="Proteomes" id="UP000008698">
    <property type="component" value="Unassembled WGS sequence"/>
</dbReference>
<dbReference type="AlphaFoldDB" id="C9SY73"/>
<protein>
    <submittedName>
        <fullName evidence="1">Uncharacterized protein</fullName>
    </submittedName>
</protein>
<dbReference type="Gene3D" id="3.30.559.10">
    <property type="entry name" value="Chloramphenicol acetyltransferase-like domain"/>
    <property type="match status" value="1"/>
</dbReference>
<name>C9SY73_VERA1</name>
<dbReference type="OrthoDB" id="4808681at2759"/>
<dbReference type="KEGG" id="val:VDBG_09848"/>
<dbReference type="PANTHER" id="PTHR42034:SF1">
    <property type="entry name" value="CONDENSATION DOMAIN-CONTAINING PROTEIN"/>
    <property type="match status" value="1"/>
</dbReference>
<dbReference type="GeneID" id="9531712"/>
<dbReference type="OMA" id="THMTRIL"/>
<proteinExistence type="predicted"/>
<dbReference type="PANTHER" id="PTHR42034">
    <property type="entry name" value="CHROMOSOME 7, WHOLE GENOME SHOTGUN SEQUENCE-RELATED"/>
    <property type="match status" value="1"/>
</dbReference>
<sequence length="453" mass="50457">MPWNRVSETRWERPLSGYENFFVGVASLTAGLSGGREHFNIFCAIKVELPFADPIPVLRHAWKQLRHDQPQIASTVEGTTKIYETPVSEEALEQWLDKTFLVARDAEDADGLYKNIPINEETSLYYVPNSQELVLRTSHYNFDGVGALLFWDAYLKALASPSPDIKFGEEGVRLDPTMKEILGHPDASRELQSEADALVAKFIDASPGIGPENKAGLAPIGRACNISVAFTADKSAALFAACRRKGVTVTSAAHAAYIATISHHTDPSTRQDEYVSSIAYNLRDYLPASYNTSQHAANVWYAAHPFHLPLPMSFWDMAREIGRVNSTAYKGNPRALEFREPLSQSLAKLMLAPEALQKPIAKDAFVSSLGVVEKFIQREYKHGENSINVLDVKQGLDVIMGFSSVHILTFADRLRFTYSFNDGYEDPEEIRKHLAEMIVVLEAELLEAELLGH</sequence>
<accession>C9SY73</accession>